<keyword evidence="2" id="KW-0805">Transcription regulation</keyword>
<comment type="similarity">
    <text evidence="1">Belongs to the bHLH protein family.</text>
</comment>
<reference evidence="5" key="1">
    <citation type="journal article" date="2018" name="Data Brief">
        <title>Genome sequence data from 17 accessions of Ensete ventricosum, a staple food crop for millions in Ethiopia.</title>
        <authorList>
            <person name="Yemataw Z."/>
            <person name="Muzemil S."/>
            <person name="Ambachew D."/>
            <person name="Tripathi L."/>
            <person name="Tesfaye K."/>
            <person name="Chala A."/>
            <person name="Farbos A."/>
            <person name="O'Neill P."/>
            <person name="Moore K."/>
            <person name="Grant M."/>
            <person name="Studholme D.J."/>
        </authorList>
    </citation>
    <scope>NUCLEOTIDE SEQUENCE [LARGE SCALE GENOMIC DNA]</scope>
    <source>
        <tissue evidence="5">Leaf</tissue>
    </source>
</reference>
<evidence type="ECO:0000256" key="2">
    <source>
        <dbReference type="ARBA" id="ARBA00023015"/>
    </source>
</evidence>
<evidence type="ECO:0000256" key="3">
    <source>
        <dbReference type="ARBA" id="ARBA00023163"/>
    </source>
</evidence>
<dbReference type="Proteomes" id="UP000290560">
    <property type="component" value="Unassembled WGS sequence"/>
</dbReference>
<evidence type="ECO:0000256" key="4">
    <source>
        <dbReference type="SAM" id="MobiDB-lite"/>
    </source>
</evidence>
<organism evidence="5">
    <name type="scientific">Ensete ventricosum</name>
    <name type="common">Abyssinian banana</name>
    <name type="synonym">Musa ensete</name>
    <dbReference type="NCBI Taxonomy" id="4639"/>
    <lineage>
        <taxon>Eukaryota</taxon>
        <taxon>Viridiplantae</taxon>
        <taxon>Streptophyta</taxon>
        <taxon>Embryophyta</taxon>
        <taxon>Tracheophyta</taxon>
        <taxon>Spermatophyta</taxon>
        <taxon>Magnoliopsida</taxon>
        <taxon>Liliopsida</taxon>
        <taxon>Zingiberales</taxon>
        <taxon>Musaceae</taxon>
        <taxon>Ensete</taxon>
    </lineage>
</organism>
<dbReference type="EMBL" id="KV875516">
    <property type="protein sequence ID" value="RZR71314.1"/>
    <property type="molecule type" value="Genomic_DNA"/>
</dbReference>
<proteinExistence type="inferred from homology"/>
<name>A0A445MAT0_ENSVE</name>
<dbReference type="CDD" id="cd11393">
    <property type="entry name" value="bHLH_AtbHLH_like"/>
    <property type="match status" value="1"/>
</dbReference>
<accession>A0A445MAT0</accession>
<evidence type="ECO:0000256" key="1">
    <source>
        <dbReference type="ARBA" id="ARBA00005510"/>
    </source>
</evidence>
<keyword evidence="3" id="KW-0804">Transcription</keyword>
<feature type="region of interest" description="Disordered" evidence="4">
    <location>
        <begin position="1"/>
        <end position="27"/>
    </location>
</feature>
<dbReference type="AlphaFoldDB" id="A0A445MAT0"/>
<feature type="compositionally biased region" description="Basic and acidic residues" evidence="4">
    <location>
        <begin position="7"/>
        <end position="16"/>
    </location>
</feature>
<evidence type="ECO:0000313" key="5">
    <source>
        <dbReference type="EMBL" id="RZR71314.1"/>
    </source>
</evidence>
<dbReference type="InterPro" id="IPR036638">
    <property type="entry name" value="HLH_DNA-bd_sf"/>
</dbReference>
<evidence type="ECO:0008006" key="6">
    <source>
        <dbReference type="Google" id="ProtNLM"/>
    </source>
</evidence>
<dbReference type="InterPro" id="IPR045239">
    <property type="entry name" value="bHLH95_bHLH"/>
</dbReference>
<dbReference type="GO" id="GO:0046983">
    <property type="term" value="F:protein dimerization activity"/>
    <property type="evidence" value="ECO:0007669"/>
    <property type="project" value="InterPro"/>
</dbReference>
<protein>
    <recommendedName>
        <fullName evidence="6">BHLH domain-containing protein</fullName>
    </recommendedName>
</protein>
<dbReference type="SUPFAM" id="SSF47459">
    <property type="entry name" value="HLH, helix-loop-helix DNA-binding domain"/>
    <property type="match status" value="1"/>
</dbReference>
<gene>
    <name evidence="5" type="ORF">BHM03_00004603</name>
</gene>
<sequence length="92" mass="10201">MNTVDFSNKRSERPEDQPENPSECNGTATGAVVKKARVLGSSSSSQSALKVAFYWHLLSKTDTASVLLEAIGYIRFLQSQIEWIREHEAASE</sequence>